<gene>
    <name evidence="17" type="ORF">CDQ84_08585</name>
</gene>
<dbReference type="PANTHER" id="PTHR30001:SF0">
    <property type="entry name" value="RIBONUCLEASE G"/>
    <property type="match status" value="1"/>
</dbReference>
<keyword evidence="7" id="KW-0820">tRNA-binding</keyword>
<dbReference type="GO" id="GO:0046872">
    <property type="term" value="F:metal ion binding"/>
    <property type="evidence" value="ECO:0007669"/>
    <property type="project" value="UniProtKB-KW"/>
</dbReference>
<dbReference type="NCBIfam" id="TIGR00757">
    <property type="entry name" value="RNaseEG"/>
    <property type="match status" value="1"/>
</dbReference>
<dbReference type="EMBL" id="NIOJ01000018">
    <property type="protein sequence ID" value="PNT99508.1"/>
    <property type="molecule type" value="Genomic_DNA"/>
</dbReference>
<evidence type="ECO:0000256" key="14">
    <source>
        <dbReference type="ARBA" id="ARBA00022842"/>
    </source>
</evidence>
<keyword evidence="6" id="KW-0698">rRNA processing</keyword>
<dbReference type="Gene3D" id="2.40.50.140">
    <property type="entry name" value="Nucleic acid-binding proteins"/>
    <property type="match status" value="1"/>
</dbReference>
<keyword evidence="13" id="KW-0378">Hydrolase</keyword>
<evidence type="ECO:0000259" key="16">
    <source>
        <dbReference type="PROSITE" id="PS50126"/>
    </source>
</evidence>
<dbReference type="RefSeq" id="WP_103081323.1">
    <property type="nucleotide sequence ID" value="NZ_CP021850.1"/>
</dbReference>
<dbReference type="KEGG" id="cthd:CDO33_14880"/>
<dbReference type="GO" id="GO:0016787">
    <property type="term" value="F:hydrolase activity"/>
    <property type="evidence" value="ECO:0007669"/>
    <property type="project" value="UniProtKB-KW"/>
</dbReference>
<dbReference type="InterPro" id="IPR004659">
    <property type="entry name" value="RNase_E/G"/>
</dbReference>
<dbReference type="AlphaFoldDB" id="A0A2K2FFC3"/>
<dbReference type="OrthoDB" id="9804278at2"/>
<dbReference type="GO" id="GO:0006364">
    <property type="term" value="P:rRNA processing"/>
    <property type="evidence" value="ECO:0007669"/>
    <property type="project" value="UniProtKB-KW"/>
</dbReference>
<dbReference type="GO" id="GO:0004540">
    <property type="term" value="F:RNA nuclease activity"/>
    <property type="evidence" value="ECO:0007669"/>
    <property type="project" value="InterPro"/>
</dbReference>
<comment type="subcellular location">
    <subcellularLocation>
        <location evidence="2">Cytoplasm</location>
    </subcellularLocation>
</comment>
<keyword evidence="18" id="KW-1185">Reference proteome</keyword>
<dbReference type="GO" id="GO:0008033">
    <property type="term" value="P:tRNA processing"/>
    <property type="evidence" value="ECO:0007669"/>
    <property type="project" value="UniProtKB-KW"/>
</dbReference>
<evidence type="ECO:0000256" key="11">
    <source>
        <dbReference type="ARBA" id="ARBA00022730"/>
    </source>
</evidence>
<dbReference type="GO" id="GO:0019843">
    <property type="term" value="F:rRNA binding"/>
    <property type="evidence" value="ECO:0007669"/>
    <property type="project" value="UniProtKB-KW"/>
</dbReference>
<dbReference type="InterPro" id="IPR012340">
    <property type="entry name" value="NA-bd_OB-fold"/>
</dbReference>
<dbReference type="InterPro" id="IPR003029">
    <property type="entry name" value="S1_domain"/>
</dbReference>
<dbReference type="GO" id="GO:0005737">
    <property type="term" value="C:cytoplasm"/>
    <property type="evidence" value="ECO:0007669"/>
    <property type="project" value="UniProtKB-SubCell"/>
</dbReference>
<dbReference type="PROSITE" id="PS50126">
    <property type="entry name" value="S1"/>
    <property type="match status" value="1"/>
</dbReference>
<evidence type="ECO:0000256" key="6">
    <source>
        <dbReference type="ARBA" id="ARBA00022552"/>
    </source>
</evidence>
<keyword evidence="15" id="KW-0694">RNA-binding</keyword>
<evidence type="ECO:0000313" key="17">
    <source>
        <dbReference type="EMBL" id="PNT99508.1"/>
    </source>
</evidence>
<keyword evidence="11" id="KW-0699">rRNA-binding</keyword>
<dbReference type="SUPFAM" id="SSF50249">
    <property type="entry name" value="Nucleic acid-binding proteins"/>
    <property type="match status" value="1"/>
</dbReference>
<evidence type="ECO:0000256" key="8">
    <source>
        <dbReference type="ARBA" id="ARBA00022694"/>
    </source>
</evidence>
<reference evidence="17 18" key="1">
    <citation type="submission" date="2017-06" db="EMBL/GenBank/DDBJ databases">
        <title>Investigating the central metabolism of Clostridium thermosuccinogenes.</title>
        <authorList>
            <person name="Koendjbiharie J.G."/>
            <person name="van Kranenburg R."/>
        </authorList>
    </citation>
    <scope>NUCLEOTIDE SEQUENCE [LARGE SCALE GENOMIC DNA]</scope>
    <source>
        <strain evidence="17 18">DSM 5806</strain>
    </source>
</reference>
<evidence type="ECO:0000256" key="1">
    <source>
        <dbReference type="ARBA" id="ARBA00001946"/>
    </source>
</evidence>
<evidence type="ECO:0000256" key="2">
    <source>
        <dbReference type="ARBA" id="ARBA00004496"/>
    </source>
</evidence>
<organism evidence="17 18">
    <name type="scientific">Clostridium thermosuccinogenes</name>
    <dbReference type="NCBI Taxonomy" id="84032"/>
    <lineage>
        <taxon>Bacteria</taxon>
        <taxon>Bacillati</taxon>
        <taxon>Bacillota</taxon>
        <taxon>Clostridia</taxon>
        <taxon>Eubacteriales</taxon>
        <taxon>Clostridiaceae</taxon>
        <taxon>Clostridium</taxon>
    </lineage>
</organism>
<evidence type="ECO:0000256" key="13">
    <source>
        <dbReference type="ARBA" id="ARBA00022801"/>
    </source>
</evidence>
<dbReference type="PANTHER" id="PTHR30001">
    <property type="entry name" value="RIBONUCLEASE"/>
    <property type="match status" value="1"/>
</dbReference>
<sequence length="498" mass="56642">MLSEIIVDVGIEETRVALLEDNELVELYIERPYPQRLVGNIYRGKVKSVLPGMQAAFVDIGYEKNAFLYVGDAIPQREYSEEDDEEYEVSREHNIDEILKPGQEITVQVIKEPIGTKGPRVTTNITLPGRNLVLMPKADYIGVSRRIESDAERSKLKAMAEEVKPKGMGLIVRTASEGKTAGDFKNDINFLTKLWDTIHQKERSGPVPRCLHRDFNLIHRSVRDLFSWNIDKFIINNRKEYEKVLDLVDMISPSLKTRVEYYNKDYDIFEYYNIESKITRALARKVWLKCGGYLVIDQTEALTVIDVNTGKYIGGNNLEDTVLKTNVDAAKEIAKQLRLRDIGGIIIIDFIDMHEHEHQKMVLDTLKRELKKDRTKTIVVGMTGLGLIEMTRKKVRQELSSVMKVDCSCCDGTGKVLAPEVIARKAEKELISYLGKTASKTVAVEVHPFVGSVLTREGGQIIPELEKAFDKKIVVKPTNNIKYEEIKIHEIDIDTLVC</sequence>
<feature type="domain" description="S1 motif" evidence="16">
    <location>
        <begin position="39"/>
        <end position="130"/>
    </location>
</feature>
<proteinExistence type="inferred from homology"/>
<comment type="caution">
    <text evidence="17">The sequence shown here is derived from an EMBL/GenBank/DDBJ whole genome shotgun (WGS) entry which is preliminary data.</text>
</comment>
<keyword evidence="12" id="KW-0255">Endonuclease</keyword>
<dbReference type="Pfam" id="PF10150">
    <property type="entry name" value="RNase_E_G"/>
    <property type="match status" value="1"/>
</dbReference>
<protein>
    <recommendedName>
        <fullName evidence="4">Ribonuclease G</fullName>
    </recommendedName>
</protein>
<evidence type="ECO:0000256" key="15">
    <source>
        <dbReference type="ARBA" id="ARBA00022884"/>
    </source>
</evidence>
<dbReference type="SMART" id="SM00316">
    <property type="entry name" value="S1"/>
    <property type="match status" value="1"/>
</dbReference>
<dbReference type="InterPro" id="IPR019307">
    <property type="entry name" value="RNA-bd_AU-1/RNase_E/G"/>
</dbReference>
<dbReference type="Proteomes" id="UP000236151">
    <property type="component" value="Unassembled WGS sequence"/>
</dbReference>
<keyword evidence="14" id="KW-0460">Magnesium</keyword>
<comment type="similarity">
    <text evidence="3">Belongs to the RNase E/G family. RNase G subfamily.</text>
</comment>
<keyword evidence="10" id="KW-0479">Metal-binding</keyword>
<dbReference type="Pfam" id="PF20833">
    <property type="entry name" value="RNase_E_G_Thio"/>
    <property type="match status" value="1"/>
</dbReference>
<dbReference type="GO" id="GO:0000049">
    <property type="term" value="F:tRNA binding"/>
    <property type="evidence" value="ECO:0007669"/>
    <property type="project" value="UniProtKB-KW"/>
</dbReference>
<evidence type="ECO:0000256" key="7">
    <source>
        <dbReference type="ARBA" id="ARBA00022555"/>
    </source>
</evidence>
<evidence type="ECO:0000256" key="9">
    <source>
        <dbReference type="ARBA" id="ARBA00022722"/>
    </source>
</evidence>
<evidence type="ECO:0000256" key="3">
    <source>
        <dbReference type="ARBA" id="ARBA00005663"/>
    </source>
</evidence>
<dbReference type="CDD" id="cd04453">
    <property type="entry name" value="S1_RNase_E"/>
    <property type="match status" value="1"/>
</dbReference>
<keyword evidence="5" id="KW-0963">Cytoplasm</keyword>
<evidence type="ECO:0000256" key="12">
    <source>
        <dbReference type="ARBA" id="ARBA00022759"/>
    </source>
</evidence>
<comment type="cofactor">
    <cofactor evidence="1">
        <name>Mg(2+)</name>
        <dbReference type="ChEBI" id="CHEBI:18420"/>
    </cofactor>
</comment>
<evidence type="ECO:0000256" key="5">
    <source>
        <dbReference type="ARBA" id="ARBA00022490"/>
    </source>
</evidence>
<evidence type="ECO:0000256" key="10">
    <source>
        <dbReference type="ARBA" id="ARBA00022723"/>
    </source>
</evidence>
<dbReference type="GO" id="GO:0004519">
    <property type="term" value="F:endonuclease activity"/>
    <property type="evidence" value="ECO:0007669"/>
    <property type="project" value="UniProtKB-KW"/>
</dbReference>
<accession>A0A2K2FFC3</accession>
<dbReference type="Gene3D" id="3.40.1260.20">
    <property type="entry name" value="Ribonuclease E, catalytic domain"/>
    <property type="match status" value="1"/>
</dbReference>
<dbReference type="InterPro" id="IPR048583">
    <property type="entry name" value="RNase_E_G_thioredoxin-like"/>
</dbReference>
<name>A0A2K2FFC3_9CLOT</name>
<evidence type="ECO:0000313" key="18">
    <source>
        <dbReference type="Proteomes" id="UP000236151"/>
    </source>
</evidence>
<keyword evidence="8" id="KW-0819">tRNA processing</keyword>
<evidence type="ECO:0000256" key="4">
    <source>
        <dbReference type="ARBA" id="ARBA00017719"/>
    </source>
</evidence>
<keyword evidence="9" id="KW-0540">Nuclease</keyword>